<dbReference type="PANTHER" id="PTHR35603:SF2">
    <property type="entry name" value="OUTER MEMBRANE LIPOPROTEIN"/>
    <property type="match status" value="1"/>
</dbReference>
<dbReference type="GO" id="GO:0019867">
    <property type="term" value="C:outer membrane"/>
    <property type="evidence" value="ECO:0007669"/>
    <property type="project" value="InterPro"/>
</dbReference>
<organism evidence="4 5">
    <name type="scientific">Duganella vulcania</name>
    <dbReference type="NCBI Taxonomy" id="2692166"/>
    <lineage>
        <taxon>Bacteria</taxon>
        <taxon>Pseudomonadati</taxon>
        <taxon>Pseudomonadota</taxon>
        <taxon>Betaproteobacteria</taxon>
        <taxon>Burkholderiales</taxon>
        <taxon>Oxalobacteraceae</taxon>
        <taxon>Telluria group</taxon>
        <taxon>Duganella</taxon>
    </lineage>
</organism>
<dbReference type="InterPro" id="IPR051407">
    <property type="entry name" value="Bact_OM_lipoprot/Surf_antigen"/>
</dbReference>
<keyword evidence="5" id="KW-1185">Reference proteome</keyword>
<protein>
    <submittedName>
        <fullName evidence="4">Glycine zipper 2TM domain-containing protein</fullName>
    </submittedName>
</protein>
<accession>A0A845HEJ7</accession>
<dbReference type="RefSeq" id="WP_161088784.1">
    <property type="nucleotide sequence ID" value="NZ_WWCV01000005.1"/>
</dbReference>
<gene>
    <name evidence="4" type="ORF">GTP81_04610</name>
</gene>
<dbReference type="AlphaFoldDB" id="A0A845HEJ7"/>
<evidence type="ECO:0000313" key="4">
    <source>
        <dbReference type="EMBL" id="MYN16025.1"/>
    </source>
</evidence>
<dbReference type="EMBL" id="WWCV01000005">
    <property type="protein sequence ID" value="MYN16025.1"/>
    <property type="molecule type" value="Genomic_DNA"/>
</dbReference>
<dbReference type="Pfam" id="PF05433">
    <property type="entry name" value="Rick_17kDa_Anti"/>
    <property type="match status" value="1"/>
</dbReference>
<comment type="subcellular location">
    <subcellularLocation>
        <location evidence="1">Membrane</location>
    </subcellularLocation>
</comment>
<dbReference type="Proteomes" id="UP000484875">
    <property type="component" value="Unassembled WGS sequence"/>
</dbReference>
<evidence type="ECO:0000259" key="3">
    <source>
        <dbReference type="Pfam" id="PF05433"/>
    </source>
</evidence>
<dbReference type="PANTHER" id="PTHR35603">
    <property type="match status" value="1"/>
</dbReference>
<dbReference type="InterPro" id="IPR008816">
    <property type="entry name" value="Gly_zipper_2TM_dom"/>
</dbReference>
<feature type="domain" description="Glycine zipper 2TM" evidence="3">
    <location>
        <begin position="126"/>
        <end position="165"/>
    </location>
</feature>
<evidence type="ECO:0000256" key="1">
    <source>
        <dbReference type="ARBA" id="ARBA00004370"/>
    </source>
</evidence>
<reference evidence="4 5" key="1">
    <citation type="submission" date="2019-12" db="EMBL/GenBank/DDBJ databases">
        <title>Novel species isolated from a subtropical stream in China.</title>
        <authorList>
            <person name="Lu H."/>
        </authorList>
    </citation>
    <scope>NUCLEOTIDE SEQUENCE [LARGE SCALE GENOMIC DNA]</scope>
    <source>
        <strain evidence="4 5">FT107W</strain>
    </source>
</reference>
<comment type="caution">
    <text evidence="4">The sequence shown here is derived from an EMBL/GenBank/DDBJ whole genome shotgun (WGS) entry which is preliminary data.</text>
</comment>
<name>A0A845HEJ7_9BURK</name>
<evidence type="ECO:0000313" key="5">
    <source>
        <dbReference type="Proteomes" id="UP000484875"/>
    </source>
</evidence>
<evidence type="ECO:0000256" key="2">
    <source>
        <dbReference type="ARBA" id="ARBA00023136"/>
    </source>
</evidence>
<sequence>METAATSNRIHPLMAAAAVSLTLVSLAGAAAITGLLPNSHGAAVSNPAADMANNASAPLAQQAAPAPTVREVVRYKTIVRHEYPRRQEIAYDSDRVHPAQAEQARDYRPAPAYQQPAPVAQNSPLGIGIGALLGGFVGSHVGGGNGRTLAAIAGAVGGGYVGNEIAKHNQPAGQQ</sequence>
<proteinExistence type="predicted"/>
<keyword evidence="2" id="KW-0472">Membrane</keyword>